<evidence type="ECO:0000313" key="1">
    <source>
        <dbReference type="EMBL" id="GMN33681.1"/>
    </source>
</evidence>
<dbReference type="GO" id="GO:0007163">
    <property type="term" value="P:establishment or maintenance of cell polarity"/>
    <property type="evidence" value="ECO:0007669"/>
    <property type="project" value="TreeGrafter"/>
</dbReference>
<keyword evidence="2" id="KW-1185">Reference proteome</keyword>
<dbReference type="InterPro" id="IPR010431">
    <property type="entry name" value="Fascin"/>
</dbReference>
<dbReference type="GO" id="GO:0016477">
    <property type="term" value="P:cell migration"/>
    <property type="evidence" value="ECO:0007669"/>
    <property type="project" value="TreeGrafter"/>
</dbReference>
<name>A0AA88A416_FICCA</name>
<organism evidence="1 2">
    <name type="scientific">Ficus carica</name>
    <name type="common">Common fig</name>
    <dbReference type="NCBI Taxonomy" id="3494"/>
    <lineage>
        <taxon>Eukaryota</taxon>
        <taxon>Viridiplantae</taxon>
        <taxon>Streptophyta</taxon>
        <taxon>Embryophyta</taxon>
        <taxon>Tracheophyta</taxon>
        <taxon>Spermatophyta</taxon>
        <taxon>Magnoliopsida</taxon>
        <taxon>eudicotyledons</taxon>
        <taxon>Gunneridae</taxon>
        <taxon>Pentapetalae</taxon>
        <taxon>rosids</taxon>
        <taxon>fabids</taxon>
        <taxon>Rosales</taxon>
        <taxon>Moraceae</taxon>
        <taxon>Ficeae</taxon>
        <taxon>Ficus</taxon>
    </lineage>
</organism>
<dbReference type="Gene3D" id="3.20.20.80">
    <property type="entry name" value="Glycosidases"/>
    <property type="match status" value="1"/>
</dbReference>
<reference evidence="1" key="1">
    <citation type="submission" date="2023-07" db="EMBL/GenBank/DDBJ databases">
        <title>draft genome sequence of fig (Ficus carica).</title>
        <authorList>
            <person name="Takahashi T."/>
            <person name="Nishimura K."/>
        </authorList>
    </citation>
    <scope>NUCLEOTIDE SEQUENCE</scope>
</reference>
<dbReference type="GO" id="GO:0015629">
    <property type="term" value="C:actin cytoskeleton"/>
    <property type="evidence" value="ECO:0007669"/>
    <property type="project" value="TreeGrafter"/>
</dbReference>
<evidence type="ECO:0008006" key="3">
    <source>
        <dbReference type="Google" id="ProtNLM"/>
    </source>
</evidence>
<dbReference type="GO" id="GO:0051015">
    <property type="term" value="F:actin filament binding"/>
    <property type="evidence" value="ECO:0007669"/>
    <property type="project" value="InterPro"/>
</dbReference>
<dbReference type="GO" id="GO:0051017">
    <property type="term" value="P:actin filament bundle assembly"/>
    <property type="evidence" value="ECO:0007669"/>
    <property type="project" value="TreeGrafter"/>
</dbReference>
<proteinExistence type="predicted"/>
<dbReference type="EMBL" id="BTGU01000004">
    <property type="protein sequence ID" value="GMN33681.1"/>
    <property type="molecule type" value="Genomic_DNA"/>
</dbReference>
<protein>
    <recommendedName>
        <fullName evidence="3">Glycoside hydrolase family 5 domain-containing protein</fullName>
    </recommendedName>
</protein>
<accession>A0AA88A416</accession>
<dbReference type="AlphaFoldDB" id="A0AA88A416"/>
<gene>
    <name evidence="1" type="ORF">TIFTF001_004301</name>
</gene>
<dbReference type="SUPFAM" id="SSF51445">
    <property type="entry name" value="(Trans)glycosidases"/>
    <property type="match status" value="1"/>
</dbReference>
<dbReference type="PANTHER" id="PTHR10551">
    <property type="entry name" value="FASCIN"/>
    <property type="match status" value="1"/>
</dbReference>
<comment type="caution">
    <text evidence="1">The sequence shown here is derived from an EMBL/GenBank/DDBJ whole genome shotgun (WGS) entry which is preliminary data.</text>
</comment>
<dbReference type="InterPro" id="IPR017853">
    <property type="entry name" value="GH"/>
</dbReference>
<sequence length="147" mass="16461">MYDHSPPKPFLGGSLQALERKLSLGHSHYIELHALRASQNGYDHSGSRDGYREWGVSNIQETVDVIDFLAKRYSKRQSLIAIKLMNEPWAEDNSGGGIPPNTLKQTILPRGFQCSEKVHKRCLCDPIEPAGDYGRPIDGPPQLCYDP</sequence>
<evidence type="ECO:0000313" key="2">
    <source>
        <dbReference type="Proteomes" id="UP001187192"/>
    </source>
</evidence>
<dbReference type="Proteomes" id="UP001187192">
    <property type="component" value="Unassembled WGS sequence"/>
</dbReference>
<dbReference type="GO" id="GO:0005737">
    <property type="term" value="C:cytoplasm"/>
    <property type="evidence" value="ECO:0007669"/>
    <property type="project" value="TreeGrafter"/>
</dbReference>
<dbReference type="PANTHER" id="PTHR10551:SF13">
    <property type="entry name" value="GLUCAN 1,3-BETA-GLUCOSIDASE ARB_04467-RELATED"/>
    <property type="match status" value="1"/>
</dbReference>